<evidence type="ECO:0000256" key="9">
    <source>
        <dbReference type="ARBA" id="ARBA00024661"/>
    </source>
</evidence>
<evidence type="ECO:0000256" key="4">
    <source>
        <dbReference type="ARBA" id="ARBA00022490"/>
    </source>
</evidence>
<protein>
    <recommendedName>
        <fullName evidence="10">26S proteasome regulatory subunit 6B homolog</fullName>
    </recommendedName>
</protein>
<dbReference type="InterPro" id="IPR050221">
    <property type="entry name" value="26S_Proteasome_ATPase"/>
</dbReference>
<dbReference type="GO" id="GO:0005634">
    <property type="term" value="C:nucleus"/>
    <property type="evidence" value="ECO:0007669"/>
    <property type="project" value="UniProtKB-SubCell"/>
</dbReference>
<evidence type="ECO:0000256" key="7">
    <source>
        <dbReference type="ARBA" id="ARBA00022942"/>
    </source>
</evidence>
<dbReference type="Gene3D" id="1.10.8.60">
    <property type="match status" value="1"/>
</dbReference>
<organism evidence="14 15">
    <name type="scientific">Urochloa decumbens</name>
    <dbReference type="NCBI Taxonomy" id="240449"/>
    <lineage>
        <taxon>Eukaryota</taxon>
        <taxon>Viridiplantae</taxon>
        <taxon>Streptophyta</taxon>
        <taxon>Embryophyta</taxon>
        <taxon>Tracheophyta</taxon>
        <taxon>Spermatophyta</taxon>
        <taxon>Magnoliopsida</taxon>
        <taxon>Liliopsida</taxon>
        <taxon>Poales</taxon>
        <taxon>Poaceae</taxon>
        <taxon>PACMAD clade</taxon>
        <taxon>Panicoideae</taxon>
        <taxon>Panicodae</taxon>
        <taxon>Paniceae</taxon>
        <taxon>Melinidinae</taxon>
        <taxon>Urochloa</taxon>
    </lineage>
</organism>
<comment type="subcellular location">
    <subcellularLocation>
        <location evidence="2">Cytoplasm</location>
    </subcellularLocation>
    <subcellularLocation>
        <location evidence="1">Nucleus</location>
    </subcellularLocation>
</comment>
<evidence type="ECO:0000256" key="10">
    <source>
        <dbReference type="ARBA" id="ARBA00068703"/>
    </source>
</evidence>
<dbReference type="InterPro" id="IPR041569">
    <property type="entry name" value="AAA_lid_3"/>
</dbReference>
<keyword evidence="6 11" id="KW-0067">ATP-binding</keyword>
<evidence type="ECO:0000256" key="5">
    <source>
        <dbReference type="ARBA" id="ARBA00022741"/>
    </source>
</evidence>
<dbReference type="SUPFAM" id="SSF52540">
    <property type="entry name" value="P-loop containing nucleoside triphosphate hydrolases"/>
    <property type="match status" value="1"/>
</dbReference>
<dbReference type="PANTHER" id="PTHR23073">
    <property type="entry name" value="26S PROTEASOME REGULATORY SUBUNIT"/>
    <property type="match status" value="1"/>
</dbReference>
<dbReference type="InterPro" id="IPR027417">
    <property type="entry name" value="P-loop_NTPase"/>
</dbReference>
<evidence type="ECO:0000259" key="13">
    <source>
        <dbReference type="SMART" id="SM00382"/>
    </source>
</evidence>
<dbReference type="InterPro" id="IPR003593">
    <property type="entry name" value="AAA+_ATPase"/>
</dbReference>
<dbReference type="FunFam" id="2.40.50.140:FF:000046">
    <property type="entry name" value="26S protease regulatory subunit 6B"/>
    <property type="match status" value="1"/>
</dbReference>
<dbReference type="Pfam" id="PF17862">
    <property type="entry name" value="AAA_lid_3"/>
    <property type="match status" value="1"/>
</dbReference>
<keyword evidence="5 11" id="KW-0547">Nucleotide-binding</keyword>
<comment type="similarity">
    <text evidence="3 11">Belongs to the AAA ATPase family.</text>
</comment>
<dbReference type="InterPro" id="IPR032501">
    <property type="entry name" value="Prot_ATP_ID_OB_2nd"/>
</dbReference>
<name>A0ABC8XFS8_9POAL</name>
<evidence type="ECO:0000313" key="15">
    <source>
        <dbReference type="Proteomes" id="UP001497457"/>
    </source>
</evidence>
<dbReference type="GO" id="GO:0005524">
    <property type="term" value="F:ATP binding"/>
    <property type="evidence" value="ECO:0007669"/>
    <property type="project" value="UniProtKB-KW"/>
</dbReference>
<dbReference type="InterPro" id="IPR003960">
    <property type="entry name" value="ATPase_AAA_CS"/>
</dbReference>
<evidence type="ECO:0000256" key="11">
    <source>
        <dbReference type="RuleBase" id="RU003651"/>
    </source>
</evidence>
<gene>
    <name evidence="14" type="ORF">URODEC1_LOCUS23872</name>
</gene>
<feature type="coiled-coil region" evidence="12">
    <location>
        <begin position="43"/>
        <end position="70"/>
    </location>
</feature>
<dbReference type="PROSITE" id="PS00674">
    <property type="entry name" value="AAA"/>
    <property type="match status" value="1"/>
</dbReference>
<dbReference type="CDD" id="cd19502">
    <property type="entry name" value="RecA-like_PAN_like"/>
    <property type="match status" value="1"/>
</dbReference>
<dbReference type="EMBL" id="OZ075124">
    <property type="protein sequence ID" value="CAL4926366.1"/>
    <property type="molecule type" value="Genomic_DNA"/>
</dbReference>
<keyword evidence="7" id="KW-0647">Proteasome</keyword>
<dbReference type="Gene3D" id="2.40.50.140">
    <property type="entry name" value="Nucleic acid-binding proteins"/>
    <property type="match status" value="1"/>
</dbReference>
<evidence type="ECO:0000256" key="6">
    <source>
        <dbReference type="ARBA" id="ARBA00022840"/>
    </source>
</evidence>
<evidence type="ECO:0000256" key="3">
    <source>
        <dbReference type="ARBA" id="ARBA00006914"/>
    </source>
</evidence>
<dbReference type="Gene3D" id="3.40.50.300">
    <property type="entry name" value="P-loop containing nucleotide triphosphate hydrolases"/>
    <property type="match status" value="1"/>
</dbReference>
<evidence type="ECO:0000256" key="8">
    <source>
        <dbReference type="ARBA" id="ARBA00023242"/>
    </source>
</evidence>
<dbReference type="SMART" id="SM00382">
    <property type="entry name" value="AAA"/>
    <property type="match status" value="1"/>
</dbReference>
<evidence type="ECO:0000256" key="2">
    <source>
        <dbReference type="ARBA" id="ARBA00004496"/>
    </source>
</evidence>
<dbReference type="FunFam" id="3.40.50.300:FF:000033">
    <property type="entry name" value="26S protease regulatory subunit 6B"/>
    <property type="match status" value="1"/>
</dbReference>
<dbReference type="GO" id="GO:0000502">
    <property type="term" value="C:proteasome complex"/>
    <property type="evidence" value="ECO:0007669"/>
    <property type="project" value="UniProtKB-KW"/>
</dbReference>
<dbReference type="InterPro" id="IPR012340">
    <property type="entry name" value="NA-bd_OB-fold"/>
</dbReference>
<comment type="function">
    <text evidence="9">The 26S proteasome is involved in the ATP-dependent degradation of ubiquitinated proteins. The regulatory (or ATPase) complex confers ATP dependency and substrate specificity to the 26S complex.</text>
</comment>
<keyword evidence="8" id="KW-0539">Nucleus</keyword>
<evidence type="ECO:0000256" key="1">
    <source>
        <dbReference type="ARBA" id="ARBA00004123"/>
    </source>
</evidence>
<dbReference type="Proteomes" id="UP001497457">
    <property type="component" value="Chromosome 14rd"/>
</dbReference>
<dbReference type="AlphaFoldDB" id="A0ABC8XFS8"/>
<sequence>MSVAAVAPASPAAAFQMAPPPAYPAAAAAPSGEGHDDDLYGRLKSLRRALEFVEIQEECVKDEIRNLRHEEVRVKEEVKRCRATPLEIGQFMEMVDADHGIVGPTSGGVYYVRVLSTIDREMLKPSASVALDRHSHALVDVLPPEADSSISLLGSAEKPNVTYNDIGGCDIQKQEIREAVELPLTHHELYKQIGIDPPRGVLLFGPPGTGKTMLAKAVANHTTAAFIRVNGSEFVQKYLGEGPRMVRDVFRLAKENAPAIIFIDEVDAIATARFDAQTGADREVQRILMELLNQMDGFDQTVNVKVIMATNRADTLDPALLRPGRLDRKIEFPLPDRRQKRLVFQVCTAKMNLGDEVDLEDFISRPDKISAADITAICQEAGMHAVRKNRYVILQKDFEKGYRTNVKKPEADFDFYR</sequence>
<evidence type="ECO:0000313" key="14">
    <source>
        <dbReference type="EMBL" id="CAL4926366.1"/>
    </source>
</evidence>
<dbReference type="InterPro" id="IPR003959">
    <property type="entry name" value="ATPase_AAA_core"/>
</dbReference>
<accession>A0ABC8XFS8</accession>
<feature type="domain" description="AAA+ ATPase" evidence="13">
    <location>
        <begin position="197"/>
        <end position="336"/>
    </location>
</feature>
<reference evidence="15" key="1">
    <citation type="submission" date="2024-06" db="EMBL/GenBank/DDBJ databases">
        <authorList>
            <person name="Ryan C."/>
        </authorList>
    </citation>
    <scope>NUCLEOTIDE SEQUENCE [LARGE SCALE GENOMIC DNA]</scope>
</reference>
<dbReference type="Pfam" id="PF00004">
    <property type="entry name" value="AAA"/>
    <property type="match status" value="1"/>
</dbReference>
<keyword evidence="12" id="KW-0175">Coiled coil</keyword>
<reference evidence="14 15" key="2">
    <citation type="submission" date="2024-10" db="EMBL/GenBank/DDBJ databases">
        <authorList>
            <person name="Ryan C."/>
        </authorList>
    </citation>
    <scope>NUCLEOTIDE SEQUENCE [LARGE SCALE GENOMIC DNA]</scope>
</reference>
<dbReference type="FunFam" id="1.10.8.60:FF:000018">
    <property type="entry name" value="26S protease regulatory subunit 6B"/>
    <property type="match status" value="1"/>
</dbReference>
<dbReference type="Pfam" id="PF16450">
    <property type="entry name" value="Prot_ATP_ID_OB_C"/>
    <property type="match status" value="1"/>
</dbReference>
<proteinExistence type="inferred from homology"/>
<evidence type="ECO:0000256" key="12">
    <source>
        <dbReference type="SAM" id="Coils"/>
    </source>
</evidence>
<keyword evidence="15" id="KW-1185">Reference proteome</keyword>
<dbReference type="GO" id="GO:0005737">
    <property type="term" value="C:cytoplasm"/>
    <property type="evidence" value="ECO:0007669"/>
    <property type="project" value="UniProtKB-SubCell"/>
</dbReference>
<keyword evidence="4" id="KW-0963">Cytoplasm</keyword>